<organism evidence="1 2">
    <name type="scientific">Reticulomyxa filosa</name>
    <dbReference type="NCBI Taxonomy" id="46433"/>
    <lineage>
        <taxon>Eukaryota</taxon>
        <taxon>Sar</taxon>
        <taxon>Rhizaria</taxon>
        <taxon>Retaria</taxon>
        <taxon>Foraminifera</taxon>
        <taxon>Monothalamids</taxon>
        <taxon>Reticulomyxidae</taxon>
        <taxon>Reticulomyxa</taxon>
    </lineage>
</organism>
<comment type="caution">
    <text evidence="1">The sequence shown here is derived from an EMBL/GenBank/DDBJ whole genome shotgun (WGS) entry which is preliminary data.</text>
</comment>
<dbReference type="AlphaFoldDB" id="X6NZR3"/>
<proteinExistence type="predicted"/>
<evidence type="ECO:0000313" key="1">
    <source>
        <dbReference type="EMBL" id="ETO31800.1"/>
    </source>
</evidence>
<sequence>MFPKFFENPFIALERKKAQYFPFYILKKKMTTLGNEKRTSTQLALVSFIQAFKKSFAFFISEEKIQVIVQHWIRILKIKLGWINEFDKLIVNYVSSFVLSFF</sequence>
<accession>X6NZR3</accession>
<gene>
    <name evidence="1" type="ORF">RFI_05319</name>
</gene>
<protein>
    <submittedName>
        <fullName evidence="1">Uncharacterized protein</fullName>
    </submittedName>
</protein>
<dbReference type="Proteomes" id="UP000023152">
    <property type="component" value="Unassembled WGS sequence"/>
</dbReference>
<dbReference type="EMBL" id="ASPP01004692">
    <property type="protein sequence ID" value="ETO31800.1"/>
    <property type="molecule type" value="Genomic_DNA"/>
</dbReference>
<name>X6NZR3_RETFI</name>
<keyword evidence="2" id="KW-1185">Reference proteome</keyword>
<evidence type="ECO:0000313" key="2">
    <source>
        <dbReference type="Proteomes" id="UP000023152"/>
    </source>
</evidence>
<reference evidence="1 2" key="1">
    <citation type="journal article" date="2013" name="Curr. Biol.">
        <title>The Genome of the Foraminiferan Reticulomyxa filosa.</title>
        <authorList>
            <person name="Glockner G."/>
            <person name="Hulsmann N."/>
            <person name="Schleicher M."/>
            <person name="Noegel A.A."/>
            <person name="Eichinger L."/>
            <person name="Gallinger C."/>
            <person name="Pawlowski J."/>
            <person name="Sierra R."/>
            <person name="Euteneuer U."/>
            <person name="Pillet L."/>
            <person name="Moustafa A."/>
            <person name="Platzer M."/>
            <person name="Groth M."/>
            <person name="Szafranski K."/>
            <person name="Schliwa M."/>
        </authorList>
    </citation>
    <scope>NUCLEOTIDE SEQUENCE [LARGE SCALE GENOMIC DNA]</scope>
</reference>